<gene>
    <name evidence="5" type="ORF">GCM10022197_26770</name>
</gene>
<evidence type="ECO:0000259" key="4">
    <source>
        <dbReference type="PROSITE" id="PS50987"/>
    </source>
</evidence>
<dbReference type="Proteomes" id="UP001500767">
    <property type="component" value="Unassembled WGS sequence"/>
</dbReference>
<dbReference type="CDD" id="cd00090">
    <property type="entry name" value="HTH_ARSR"/>
    <property type="match status" value="1"/>
</dbReference>
<dbReference type="PROSITE" id="PS50987">
    <property type="entry name" value="HTH_ARSR_2"/>
    <property type="match status" value="1"/>
</dbReference>
<dbReference type="PANTHER" id="PTHR33154">
    <property type="entry name" value="TRANSCRIPTIONAL REGULATOR, ARSR FAMILY"/>
    <property type="match status" value="1"/>
</dbReference>
<comment type="caution">
    <text evidence="5">The sequence shown here is derived from an EMBL/GenBank/DDBJ whole genome shotgun (WGS) entry which is preliminary data.</text>
</comment>
<feature type="domain" description="HTH arsR-type" evidence="4">
    <location>
        <begin position="1"/>
        <end position="102"/>
    </location>
</feature>
<evidence type="ECO:0000256" key="3">
    <source>
        <dbReference type="ARBA" id="ARBA00023163"/>
    </source>
</evidence>
<sequence>MADLDTSLIFKALAHPVRRQILTWLRSPDGFEPQEHPDSPVYGICLSSIQHRAGTSQSMTSQHMAALERADLVRSHRLGQWTHYRRNEDVLERFAAHVADDL</sequence>
<reference evidence="6" key="1">
    <citation type="journal article" date="2019" name="Int. J. Syst. Evol. Microbiol.">
        <title>The Global Catalogue of Microorganisms (GCM) 10K type strain sequencing project: providing services to taxonomists for standard genome sequencing and annotation.</title>
        <authorList>
            <consortium name="The Broad Institute Genomics Platform"/>
            <consortium name="The Broad Institute Genome Sequencing Center for Infectious Disease"/>
            <person name="Wu L."/>
            <person name="Ma J."/>
        </authorList>
    </citation>
    <scope>NUCLEOTIDE SEQUENCE [LARGE SCALE GENOMIC DNA]</scope>
    <source>
        <strain evidence="6">JCM 16540</strain>
    </source>
</reference>
<evidence type="ECO:0000256" key="1">
    <source>
        <dbReference type="ARBA" id="ARBA00023015"/>
    </source>
</evidence>
<organism evidence="5 6">
    <name type="scientific">Microlunatus spumicola</name>
    <dbReference type="NCBI Taxonomy" id="81499"/>
    <lineage>
        <taxon>Bacteria</taxon>
        <taxon>Bacillati</taxon>
        <taxon>Actinomycetota</taxon>
        <taxon>Actinomycetes</taxon>
        <taxon>Propionibacteriales</taxon>
        <taxon>Propionibacteriaceae</taxon>
        <taxon>Microlunatus</taxon>
    </lineage>
</organism>
<dbReference type="PANTHER" id="PTHR33154:SF33">
    <property type="entry name" value="TRANSCRIPTIONAL REPRESSOR SDPR"/>
    <property type="match status" value="1"/>
</dbReference>
<dbReference type="EMBL" id="BAAAYR010000004">
    <property type="protein sequence ID" value="GAA3569155.1"/>
    <property type="molecule type" value="Genomic_DNA"/>
</dbReference>
<dbReference type="SMART" id="SM00418">
    <property type="entry name" value="HTH_ARSR"/>
    <property type="match status" value="1"/>
</dbReference>
<evidence type="ECO:0000313" key="6">
    <source>
        <dbReference type="Proteomes" id="UP001500767"/>
    </source>
</evidence>
<keyword evidence="6" id="KW-1185">Reference proteome</keyword>
<dbReference type="InterPro" id="IPR051081">
    <property type="entry name" value="HTH_MetalResp_TranReg"/>
</dbReference>
<dbReference type="InterPro" id="IPR036390">
    <property type="entry name" value="WH_DNA-bd_sf"/>
</dbReference>
<dbReference type="InterPro" id="IPR001845">
    <property type="entry name" value="HTH_ArsR_DNA-bd_dom"/>
</dbReference>
<keyword evidence="2" id="KW-0238">DNA-binding</keyword>
<evidence type="ECO:0000256" key="2">
    <source>
        <dbReference type="ARBA" id="ARBA00023125"/>
    </source>
</evidence>
<evidence type="ECO:0000313" key="5">
    <source>
        <dbReference type="EMBL" id="GAA3569155.1"/>
    </source>
</evidence>
<protein>
    <submittedName>
        <fullName evidence="5">Helix-turn-helix transcriptional regulator</fullName>
    </submittedName>
</protein>
<accession>A0ABP6XR07</accession>
<dbReference type="InterPro" id="IPR011991">
    <property type="entry name" value="ArsR-like_HTH"/>
</dbReference>
<proteinExistence type="predicted"/>
<dbReference type="InterPro" id="IPR036388">
    <property type="entry name" value="WH-like_DNA-bd_sf"/>
</dbReference>
<keyword evidence="1" id="KW-0805">Transcription regulation</keyword>
<keyword evidence="3" id="KW-0804">Transcription</keyword>
<dbReference type="RefSeq" id="WP_204913155.1">
    <property type="nucleotide sequence ID" value="NZ_BAAAYR010000004.1"/>
</dbReference>
<name>A0ABP6XR07_9ACTN</name>
<dbReference type="Gene3D" id="1.10.10.10">
    <property type="entry name" value="Winged helix-like DNA-binding domain superfamily/Winged helix DNA-binding domain"/>
    <property type="match status" value="1"/>
</dbReference>
<dbReference type="SUPFAM" id="SSF46785">
    <property type="entry name" value="Winged helix' DNA-binding domain"/>
    <property type="match status" value="1"/>
</dbReference>